<dbReference type="PANTHER" id="PTHR23504:SF8">
    <property type="entry name" value="TRANSPORTER, PUTATIVE (AFU_ORTHOLOGUE AFUA_1G03730)-RELATED"/>
    <property type="match status" value="1"/>
</dbReference>
<dbReference type="SUPFAM" id="SSF103473">
    <property type="entry name" value="MFS general substrate transporter"/>
    <property type="match status" value="1"/>
</dbReference>
<accession>A0AAE0P6W2</accession>
<feature type="transmembrane region" description="Helical" evidence="7">
    <location>
        <begin position="440"/>
        <end position="460"/>
    </location>
</feature>
<name>A0AAE0P6W2_9PEZI</name>
<feature type="compositionally biased region" description="Acidic residues" evidence="6">
    <location>
        <begin position="478"/>
        <end position="510"/>
    </location>
</feature>
<dbReference type="InterPro" id="IPR020846">
    <property type="entry name" value="MFS_dom"/>
</dbReference>
<dbReference type="InterPro" id="IPR036259">
    <property type="entry name" value="MFS_trans_sf"/>
</dbReference>
<feature type="transmembrane region" description="Helical" evidence="7">
    <location>
        <begin position="103"/>
        <end position="126"/>
    </location>
</feature>
<dbReference type="AlphaFoldDB" id="A0AAE0P6W2"/>
<feature type="transmembrane region" description="Helical" evidence="7">
    <location>
        <begin position="309"/>
        <end position="331"/>
    </location>
</feature>
<comment type="caution">
    <text evidence="9">The sequence shown here is derived from an EMBL/GenBank/DDBJ whole genome shotgun (WGS) entry which is preliminary data.</text>
</comment>
<feature type="region of interest" description="Disordered" evidence="6">
    <location>
        <begin position="468"/>
        <end position="576"/>
    </location>
</feature>
<gene>
    <name evidence="9" type="ORF">B0H63DRAFT_460735</name>
</gene>
<dbReference type="Pfam" id="PF07690">
    <property type="entry name" value="MFS_1"/>
    <property type="match status" value="1"/>
</dbReference>
<evidence type="ECO:0000256" key="4">
    <source>
        <dbReference type="ARBA" id="ARBA00022989"/>
    </source>
</evidence>
<keyword evidence="5 7" id="KW-0472">Membrane</keyword>
<feature type="region of interest" description="Disordered" evidence="6">
    <location>
        <begin position="199"/>
        <end position="219"/>
    </location>
</feature>
<keyword evidence="2" id="KW-0813">Transport</keyword>
<dbReference type="GO" id="GO:0016020">
    <property type="term" value="C:membrane"/>
    <property type="evidence" value="ECO:0007669"/>
    <property type="project" value="UniProtKB-SubCell"/>
</dbReference>
<evidence type="ECO:0000259" key="8">
    <source>
        <dbReference type="PROSITE" id="PS50850"/>
    </source>
</evidence>
<evidence type="ECO:0000256" key="7">
    <source>
        <dbReference type="SAM" id="Phobius"/>
    </source>
</evidence>
<feature type="domain" description="Major facilitator superfamily (MFS) profile" evidence="8">
    <location>
        <begin position="1"/>
        <end position="464"/>
    </location>
</feature>
<reference evidence="9" key="1">
    <citation type="journal article" date="2023" name="Mol. Phylogenet. Evol.">
        <title>Genome-scale phylogeny and comparative genomics of the fungal order Sordariales.</title>
        <authorList>
            <person name="Hensen N."/>
            <person name="Bonometti L."/>
            <person name="Westerberg I."/>
            <person name="Brannstrom I.O."/>
            <person name="Guillou S."/>
            <person name="Cros-Aarteil S."/>
            <person name="Calhoun S."/>
            <person name="Haridas S."/>
            <person name="Kuo A."/>
            <person name="Mondo S."/>
            <person name="Pangilinan J."/>
            <person name="Riley R."/>
            <person name="LaButti K."/>
            <person name="Andreopoulos B."/>
            <person name="Lipzen A."/>
            <person name="Chen C."/>
            <person name="Yan M."/>
            <person name="Daum C."/>
            <person name="Ng V."/>
            <person name="Clum A."/>
            <person name="Steindorff A."/>
            <person name="Ohm R.A."/>
            <person name="Martin F."/>
            <person name="Silar P."/>
            <person name="Natvig D.O."/>
            <person name="Lalanne C."/>
            <person name="Gautier V."/>
            <person name="Ament-Velasquez S.L."/>
            <person name="Kruys A."/>
            <person name="Hutchinson M.I."/>
            <person name="Powell A.J."/>
            <person name="Barry K."/>
            <person name="Miller A.N."/>
            <person name="Grigoriev I.V."/>
            <person name="Debuchy R."/>
            <person name="Gladieux P."/>
            <person name="Hiltunen Thoren M."/>
            <person name="Johannesson H."/>
        </authorList>
    </citation>
    <scope>NUCLEOTIDE SEQUENCE</scope>
    <source>
        <strain evidence="9">CBS 232.78</strain>
    </source>
</reference>
<evidence type="ECO:0000256" key="6">
    <source>
        <dbReference type="SAM" id="MobiDB-lite"/>
    </source>
</evidence>
<feature type="compositionally biased region" description="Low complexity" evidence="6">
    <location>
        <begin position="564"/>
        <end position="576"/>
    </location>
</feature>
<comment type="subcellular location">
    <subcellularLocation>
        <location evidence="1">Membrane</location>
        <topology evidence="1">Multi-pass membrane protein</topology>
    </subcellularLocation>
</comment>
<evidence type="ECO:0000256" key="1">
    <source>
        <dbReference type="ARBA" id="ARBA00004141"/>
    </source>
</evidence>
<feature type="compositionally biased region" description="Basic residues" evidence="6">
    <location>
        <begin position="206"/>
        <end position="217"/>
    </location>
</feature>
<evidence type="ECO:0000256" key="5">
    <source>
        <dbReference type="ARBA" id="ARBA00023136"/>
    </source>
</evidence>
<evidence type="ECO:0000256" key="3">
    <source>
        <dbReference type="ARBA" id="ARBA00022692"/>
    </source>
</evidence>
<dbReference type="EMBL" id="JAULSW010000001">
    <property type="protein sequence ID" value="KAK3394367.1"/>
    <property type="molecule type" value="Genomic_DNA"/>
</dbReference>
<feature type="transmembrane region" description="Helical" evidence="7">
    <location>
        <begin position="413"/>
        <end position="433"/>
    </location>
</feature>
<protein>
    <submittedName>
        <fullName evidence="9">Major facilitator superfamily domain-containing protein</fullName>
    </submittedName>
</protein>
<dbReference type="PROSITE" id="PS50850">
    <property type="entry name" value="MFS"/>
    <property type="match status" value="1"/>
</dbReference>
<dbReference type="PANTHER" id="PTHR23504">
    <property type="entry name" value="MAJOR FACILITATOR SUPERFAMILY DOMAIN-CONTAINING PROTEIN 10"/>
    <property type="match status" value="1"/>
</dbReference>
<dbReference type="GO" id="GO:0022857">
    <property type="term" value="F:transmembrane transporter activity"/>
    <property type="evidence" value="ECO:0007669"/>
    <property type="project" value="InterPro"/>
</dbReference>
<evidence type="ECO:0000256" key="2">
    <source>
        <dbReference type="ARBA" id="ARBA00022448"/>
    </source>
</evidence>
<keyword evidence="4 7" id="KW-1133">Transmembrane helix</keyword>
<feature type="transmembrane region" description="Helical" evidence="7">
    <location>
        <begin position="146"/>
        <end position="170"/>
    </location>
</feature>
<feature type="transmembrane region" description="Helical" evidence="7">
    <location>
        <begin position="46"/>
        <end position="64"/>
    </location>
</feature>
<evidence type="ECO:0000313" key="10">
    <source>
        <dbReference type="Proteomes" id="UP001285441"/>
    </source>
</evidence>
<proteinExistence type="predicted"/>
<evidence type="ECO:0000313" key="9">
    <source>
        <dbReference type="EMBL" id="KAK3394367.1"/>
    </source>
</evidence>
<reference evidence="9" key="2">
    <citation type="submission" date="2023-06" db="EMBL/GenBank/DDBJ databases">
        <authorList>
            <consortium name="Lawrence Berkeley National Laboratory"/>
            <person name="Haridas S."/>
            <person name="Hensen N."/>
            <person name="Bonometti L."/>
            <person name="Westerberg I."/>
            <person name="Brannstrom I.O."/>
            <person name="Guillou S."/>
            <person name="Cros-Aarteil S."/>
            <person name="Calhoun S."/>
            <person name="Kuo A."/>
            <person name="Mondo S."/>
            <person name="Pangilinan J."/>
            <person name="Riley R."/>
            <person name="LaButti K."/>
            <person name="Andreopoulos B."/>
            <person name="Lipzen A."/>
            <person name="Chen C."/>
            <person name="Yanf M."/>
            <person name="Daum C."/>
            <person name="Ng V."/>
            <person name="Clum A."/>
            <person name="Steindorff A."/>
            <person name="Ohm R."/>
            <person name="Martin F."/>
            <person name="Silar P."/>
            <person name="Natvig D."/>
            <person name="Lalanne C."/>
            <person name="Gautier V."/>
            <person name="Ament-velasquez S.L."/>
            <person name="Kruys A."/>
            <person name="Hutchinson M.I."/>
            <person name="Powell A.J."/>
            <person name="Barry K."/>
            <person name="Miller A.N."/>
            <person name="Grigoriev I.V."/>
            <person name="Debuchy R."/>
            <person name="Gladieux P."/>
            <person name="Thoren M.H."/>
            <person name="Johannesson H."/>
        </authorList>
    </citation>
    <scope>NUCLEOTIDE SEQUENCE</scope>
    <source>
        <strain evidence="9">CBS 232.78</strain>
    </source>
</reference>
<sequence>MIRSFGVEKNQVARWAGLTGAIFSMSQSITAVAWGRASDKFGRKPVILTGLASTMCCFVLWGMATSLPMALTVRAIMGGGNGNVGIIRTMVAELVPQKEFQPVAFSIMPLVWSIGSVFGPAFGGFFARPAEQYPNVFGNIAYFKKYPFALPNLVACVVFFISFMTGLLFLRETLEIKRNKHDWGIALGEKLTRPFRKLNSRERRQQKQQRQRQRQQRRLSFVDDEASLPLLGQRSPEATKEVTRPSMTEVFTNQTIINLISYTFLTLHSVTYDQVLPVFLNYPRQVPDENNTHLPFKFSGGFGISSNRIGTIFTIYGVSCGIVQFMLFPWLCRRFGALNCFKAATMVFPVVYLLTPYTALIESEHMRYACFMALLLTKGFAVIIGFPCTTIMLTNSASSLRILGTLNGFATTFSGLGRAVGPAVAGTVFTLGVERGYMIAPWWLMAFVAMIGAIPCWFIIEGDGPTSGADHSQGYESSSDDDDGDDDEEDGTLVPNSDEEEGAANDDGEDVVSLRTALRSGNRAGEEITLVIEAVEEGSESGSERGSSSDNEAAGLKDKKTTEDSTTSPTSYGTMS</sequence>
<feature type="transmembrane region" description="Helical" evidence="7">
    <location>
        <begin position="12"/>
        <end position="34"/>
    </location>
</feature>
<organism evidence="9 10">
    <name type="scientific">Podospora didyma</name>
    <dbReference type="NCBI Taxonomy" id="330526"/>
    <lineage>
        <taxon>Eukaryota</taxon>
        <taxon>Fungi</taxon>
        <taxon>Dikarya</taxon>
        <taxon>Ascomycota</taxon>
        <taxon>Pezizomycotina</taxon>
        <taxon>Sordariomycetes</taxon>
        <taxon>Sordariomycetidae</taxon>
        <taxon>Sordariales</taxon>
        <taxon>Podosporaceae</taxon>
        <taxon>Podospora</taxon>
    </lineage>
</organism>
<dbReference type="Gene3D" id="1.20.1250.20">
    <property type="entry name" value="MFS general substrate transporter like domains"/>
    <property type="match status" value="1"/>
</dbReference>
<keyword evidence="3 7" id="KW-0812">Transmembrane</keyword>
<feature type="transmembrane region" description="Helical" evidence="7">
    <location>
        <begin position="343"/>
        <end position="361"/>
    </location>
</feature>
<dbReference type="Proteomes" id="UP001285441">
    <property type="component" value="Unassembled WGS sequence"/>
</dbReference>
<keyword evidence="10" id="KW-1185">Reference proteome</keyword>
<feature type="compositionally biased region" description="Low complexity" evidence="6">
    <location>
        <begin position="540"/>
        <end position="549"/>
    </location>
</feature>
<feature type="transmembrane region" description="Helical" evidence="7">
    <location>
        <begin position="368"/>
        <end position="393"/>
    </location>
</feature>
<dbReference type="InterPro" id="IPR011701">
    <property type="entry name" value="MFS"/>
</dbReference>